<name>A0ABP7ZNQ1_9MICO</name>
<sequence length="522" mass="56822">MSQREEHDRVASLIYLALSERRHDDAVELAEANWPVLISHNVAALRAVADQLSAAELAERPAWDRIRRYLGFLMIESSLRPSAYVESALPHPPRGLADTLLTLTTRSIAARTAGRFSEAVQIARGALDRLNEARESEREAIQHRLADGYLQWGLSFEFAALEREALTSLERAYDLGIAFENMRVATDAAGELAWIHSIAGRGLTADDWIEKARTLAASSRSSGAWRRTDLLAAAVRTADRMHPDAALEQLTARSGGGSIDEHRLTTMAQSALFRLSAGRSSTTLLLAELQHASTTDLSLLAEPSENSLMLGYVEALVHLYADRPDRSLELLAQLGTDRALPYVLGLRSAVQLAIGAKAEAERDADEVISRYGQCPRQLVPALLVKATIALQARDSTAAISAFTDACGLALEKKLLASLVVIPHADFAQLLTLAGERLDDPQLDTLARTPLVFAPPRREAVKLSPRELSVLRELARGGALAEVAARLHVSVNTLKVHNHAIYKKLAVDGRDSAIALARDRGLI</sequence>
<dbReference type="PROSITE" id="PS50043">
    <property type="entry name" value="HTH_LUXR_2"/>
    <property type="match status" value="1"/>
</dbReference>
<organism evidence="5 6">
    <name type="scientific">Gryllotalpicola daejeonensis</name>
    <dbReference type="NCBI Taxonomy" id="993087"/>
    <lineage>
        <taxon>Bacteria</taxon>
        <taxon>Bacillati</taxon>
        <taxon>Actinomycetota</taxon>
        <taxon>Actinomycetes</taxon>
        <taxon>Micrococcales</taxon>
        <taxon>Microbacteriaceae</taxon>
        <taxon>Gryllotalpicola</taxon>
    </lineage>
</organism>
<reference evidence="5" key="1">
    <citation type="journal article" date="2014" name="Int. J. Syst. Evol. Microbiol.">
        <title>Complete genome of a new Firmicutes species belonging to the dominant human colonic microbiota ('Ruminococcus bicirculans') reveals two chromosomes and a selective capacity to utilize plant glucans.</title>
        <authorList>
            <consortium name="NISC Comparative Sequencing Program"/>
            <person name="Wegmann U."/>
            <person name="Louis P."/>
            <person name="Goesmann A."/>
            <person name="Henrissat B."/>
            <person name="Duncan S.H."/>
            <person name="Flint H.J."/>
        </authorList>
    </citation>
    <scope>NUCLEOTIDE SEQUENCE</scope>
    <source>
        <strain evidence="5">JCM 17590</strain>
    </source>
</reference>
<accession>A0ABP7ZNQ1</accession>
<protein>
    <recommendedName>
        <fullName evidence="4">HTH luxR-type domain-containing protein</fullName>
    </recommendedName>
</protein>
<dbReference type="CDD" id="cd06170">
    <property type="entry name" value="LuxR_C_like"/>
    <property type="match status" value="1"/>
</dbReference>
<evidence type="ECO:0000256" key="3">
    <source>
        <dbReference type="ARBA" id="ARBA00023163"/>
    </source>
</evidence>
<dbReference type="InterPro" id="IPR016032">
    <property type="entry name" value="Sig_transdc_resp-reg_C-effctor"/>
</dbReference>
<dbReference type="RefSeq" id="WP_344792753.1">
    <property type="nucleotide sequence ID" value="NZ_BAABBV010000002.1"/>
</dbReference>
<dbReference type="SUPFAM" id="SSF46894">
    <property type="entry name" value="C-terminal effector domain of the bipartite response regulators"/>
    <property type="match status" value="1"/>
</dbReference>
<keyword evidence="3" id="KW-0804">Transcription</keyword>
<proteinExistence type="predicted"/>
<dbReference type="PRINTS" id="PR00038">
    <property type="entry name" value="HTHLUXR"/>
</dbReference>
<dbReference type="InterPro" id="IPR036388">
    <property type="entry name" value="WH-like_DNA-bd_sf"/>
</dbReference>
<evidence type="ECO:0000256" key="2">
    <source>
        <dbReference type="ARBA" id="ARBA00023125"/>
    </source>
</evidence>
<dbReference type="EMBL" id="BAABBV010000002">
    <property type="protein sequence ID" value="GAA4166214.1"/>
    <property type="molecule type" value="Genomic_DNA"/>
</dbReference>
<gene>
    <name evidence="5" type="ORF">GCM10022286_30540</name>
</gene>
<dbReference type="SMART" id="SM00421">
    <property type="entry name" value="HTH_LUXR"/>
    <property type="match status" value="1"/>
</dbReference>
<keyword evidence="1" id="KW-0805">Transcription regulation</keyword>
<evidence type="ECO:0000259" key="4">
    <source>
        <dbReference type="PROSITE" id="PS50043"/>
    </source>
</evidence>
<dbReference type="PANTHER" id="PTHR44688">
    <property type="entry name" value="DNA-BINDING TRANSCRIPTIONAL ACTIVATOR DEVR_DOSR"/>
    <property type="match status" value="1"/>
</dbReference>
<comment type="caution">
    <text evidence="5">The sequence shown here is derived from an EMBL/GenBank/DDBJ whole genome shotgun (WGS) entry which is preliminary data.</text>
</comment>
<feature type="domain" description="HTH luxR-type" evidence="4">
    <location>
        <begin position="455"/>
        <end position="520"/>
    </location>
</feature>
<dbReference type="Gene3D" id="1.10.10.10">
    <property type="entry name" value="Winged helix-like DNA-binding domain superfamily/Winged helix DNA-binding domain"/>
    <property type="match status" value="1"/>
</dbReference>
<dbReference type="Pfam" id="PF00196">
    <property type="entry name" value="GerE"/>
    <property type="match status" value="1"/>
</dbReference>
<reference evidence="5" key="2">
    <citation type="submission" date="2023-12" db="EMBL/GenBank/DDBJ databases">
        <authorList>
            <person name="Sun Q."/>
            <person name="Inoue M."/>
        </authorList>
    </citation>
    <scope>NUCLEOTIDE SEQUENCE</scope>
    <source>
        <strain evidence="5">JCM 17590</strain>
    </source>
</reference>
<dbReference type="Proteomes" id="UP001415169">
    <property type="component" value="Unassembled WGS sequence"/>
</dbReference>
<keyword evidence="2" id="KW-0238">DNA-binding</keyword>
<evidence type="ECO:0000256" key="1">
    <source>
        <dbReference type="ARBA" id="ARBA00023015"/>
    </source>
</evidence>
<keyword evidence="6" id="KW-1185">Reference proteome</keyword>
<dbReference type="InterPro" id="IPR000792">
    <property type="entry name" value="Tscrpt_reg_LuxR_C"/>
</dbReference>
<evidence type="ECO:0000313" key="5">
    <source>
        <dbReference type="EMBL" id="GAA4166214.1"/>
    </source>
</evidence>
<evidence type="ECO:0000313" key="6">
    <source>
        <dbReference type="Proteomes" id="UP001415169"/>
    </source>
</evidence>
<dbReference type="PANTHER" id="PTHR44688:SF25">
    <property type="entry name" value="HTH LUXR-TYPE DOMAIN-CONTAINING PROTEIN"/>
    <property type="match status" value="1"/>
</dbReference>